<reference evidence="2" key="1">
    <citation type="journal article" date="2017" name="Plant J.">
        <title>The pomegranate (Punica granatum L.) genome and the genomics of punicalagin biosynthesis.</title>
        <authorList>
            <person name="Qin G."/>
            <person name="Xu C."/>
            <person name="Ming R."/>
            <person name="Tang H."/>
            <person name="Guyot R."/>
            <person name="Kramer E.M."/>
            <person name="Hu Y."/>
            <person name="Yi X."/>
            <person name="Qi Y."/>
            <person name="Xu X."/>
            <person name="Gao Z."/>
            <person name="Pan H."/>
            <person name="Jian J."/>
            <person name="Tian Y."/>
            <person name="Yue Z."/>
            <person name="Xu Y."/>
        </authorList>
    </citation>
    <scope>NUCLEOTIDE SEQUENCE [LARGE SCALE GENOMIC DNA]</scope>
    <source>
        <strain evidence="2">cv. Dabenzi</strain>
    </source>
</reference>
<proteinExistence type="predicted"/>
<protein>
    <submittedName>
        <fullName evidence="1">Uncharacterized protein</fullName>
    </submittedName>
</protein>
<evidence type="ECO:0000313" key="2">
    <source>
        <dbReference type="Proteomes" id="UP000197138"/>
    </source>
</evidence>
<dbReference type="AlphaFoldDB" id="A0A218WZH1"/>
<dbReference type="Proteomes" id="UP000197138">
    <property type="component" value="Unassembled WGS sequence"/>
</dbReference>
<gene>
    <name evidence="1" type="ORF">CDL15_Pgr012462</name>
</gene>
<dbReference type="EMBL" id="MTKT01002520">
    <property type="protein sequence ID" value="OWM77760.1"/>
    <property type="molecule type" value="Genomic_DNA"/>
</dbReference>
<evidence type="ECO:0000313" key="1">
    <source>
        <dbReference type="EMBL" id="OWM77760.1"/>
    </source>
</evidence>
<organism evidence="1 2">
    <name type="scientific">Punica granatum</name>
    <name type="common">Pomegranate</name>
    <dbReference type="NCBI Taxonomy" id="22663"/>
    <lineage>
        <taxon>Eukaryota</taxon>
        <taxon>Viridiplantae</taxon>
        <taxon>Streptophyta</taxon>
        <taxon>Embryophyta</taxon>
        <taxon>Tracheophyta</taxon>
        <taxon>Spermatophyta</taxon>
        <taxon>Magnoliopsida</taxon>
        <taxon>eudicotyledons</taxon>
        <taxon>Gunneridae</taxon>
        <taxon>Pentapetalae</taxon>
        <taxon>rosids</taxon>
        <taxon>malvids</taxon>
        <taxon>Myrtales</taxon>
        <taxon>Lythraceae</taxon>
        <taxon>Punica</taxon>
    </lineage>
</organism>
<comment type="caution">
    <text evidence="1">The sequence shown here is derived from an EMBL/GenBank/DDBJ whole genome shotgun (WGS) entry which is preliminary data.</text>
</comment>
<name>A0A218WZH1_PUNGR</name>
<sequence>MFAPNSRDFSNQLKDIPVQLTQIFLVFRHMHAVVTIISGNEHAGDALSGKGS</sequence>
<accession>A0A218WZH1</accession>